<gene>
    <name evidence="2" type="ORF">AshY1_04950</name>
</gene>
<evidence type="ECO:0000313" key="2">
    <source>
        <dbReference type="EMBL" id="WYY26600.1"/>
    </source>
</evidence>
<organism evidence="2 3">
    <name type="scientific">Ash yellows phytoplasma</name>
    <dbReference type="NCBI Taxonomy" id="35780"/>
    <lineage>
        <taxon>Bacteria</taxon>
        <taxon>Bacillati</taxon>
        <taxon>Mycoplasmatota</taxon>
        <taxon>Mollicutes</taxon>
        <taxon>Acholeplasmatales</taxon>
        <taxon>Acholeplasmataceae</taxon>
        <taxon>Candidatus Phytoplasma</taxon>
        <taxon>16SrVII (Ash yellows group)</taxon>
    </lineage>
</organism>
<protein>
    <submittedName>
        <fullName evidence="2">SocA domain containing protein</fullName>
    </submittedName>
</protein>
<dbReference type="RefSeq" id="WP_341266501.1">
    <property type="nucleotide sequence ID" value="NZ_CP146843.1"/>
</dbReference>
<dbReference type="Proteomes" id="UP001484199">
    <property type="component" value="Chromosome"/>
</dbReference>
<dbReference type="InterPro" id="IPR025272">
    <property type="entry name" value="SocA_Panacea"/>
</dbReference>
<evidence type="ECO:0000259" key="1">
    <source>
        <dbReference type="Pfam" id="PF13274"/>
    </source>
</evidence>
<sequence>MTKKEIQQKIISLEKQLKLLYNIANVKHKGVDLNMGNKGKVNVFDVSNYIIKQNKSKVTNMKLQKLVYYTYAKYLVENDQPIFNEPIEAWLHGPVSPNLYNEFKRYTYKPICNGTKKGEEKRLTNDHRVLIDKIIELYGNKEATTFSNLTHKETSWQSTWDNNEDWSKNVIKDEMIKNYFIKNLKKIK</sequence>
<reference evidence="2" key="1">
    <citation type="submission" date="2024-03" db="EMBL/GenBank/DDBJ databases">
        <title>The Complete Genome of 'Candidatus Phytoplasma fraxini' AshY1 from the Ash Yellows Group.</title>
        <authorList>
            <person name="Boehm J.W."/>
            <person name="Huettel B."/>
            <person name="Schneider B."/>
            <person name="Kube M."/>
        </authorList>
    </citation>
    <scope>NUCLEOTIDE SEQUENCE [LARGE SCALE GENOMIC DNA]</scope>
    <source>
        <strain evidence="2">AshY1</strain>
    </source>
</reference>
<dbReference type="EMBL" id="CP146843">
    <property type="protein sequence ID" value="WYY26600.1"/>
    <property type="molecule type" value="Genomic_DNA"/>
</dbReference>
<name>A0ABZ2U8P8_ASHYP</name>
<feature type="domain" description="Antitoxin SocA-like Panacea" evidence="1">
    <location>
        <begin position="63"/>
        <end position="157"/>
    </location>
</feature>
<proteinExistence type="predicted"/>
<keyword evidence="3" id="KW-1185">Reference proteome</keyword>
<evidence type="ECO:0000313" key="3">
    <source>
        <dbReference type="Proteomes" id="UP001484199"/>
    </source>
</evidence>
<accession>A0ABZ2U8P8</accession>
<dbReference type="Pfam" id="PF13274">
    <property type="entry name" value="SocA_Panacea"/>
    <property type="match status" value="1"/>
</dbReference>